<keyword evidence="3" id="KW-1185">Reference proteome</keyword>
<reference evidence="2 3" key="1">
    <citation type="submission" date="2021-11" db="EMBL/GenBank/DDBJ databases">
        <title>Draft genome sequence of Paenibacillus profundus YoMME, a new Gram-positive bacteria with exoelectrogenic properties.</title>
        <authorList>
            <person name="Hubenova Y."/>
            <person name="Hubenova E."/>
            <person name="Manasiev Y."/>
            <person name="Peykov S."/>
            <person name="Mitov M."/>
        </authorList>
    </citation>
    <scope>NUCLEOTIDE SEQUENCE [LARGE SCALE GENOMIC DNA]</scope>
    <source>
        <strain evidence="2 3">YoMME</strain>
    </source>
</reference>
<dbReference type="InterPro" id="IPR051417">
    <property type="entry name" value="SDr/BOS_complex"/>
</dbReference>
<comment type="caution">
    <text evidence="2">The sequence shown here is derived from an EMBL/GenBank/DDBJ whole genome shotgun (WGS) entry which is preliminary data.</text>
</comment>
<proteinExistence type="predicted"/>
<evidence type="ECO:0000313" key="2">
    <source>
        <dbReference type="EMBL" id="MCE5170315.1"/>
    </source>
</evidence>
<dbReference type="Gene3D" id="2.60.40.1120">
    <property type="entry name" value="Carboxypeptidase-like, regulatory domain"/>
    <property type="match status" value="2"/>
</dbReference>
<organism evidence="2 3">
    <name type="scientific">Paenibacillus profundus</name>
    <dbReference type="NCBI Taxonomy" id="1173085"/>
    <lineage>
        <taxon>Bacteria</taxon>
        <taxon>Bacillati</taxon>
        <taxon>Bacillota</taxon>
        <taxon>Bacilli</taxon>
        <taxon>Bacillales</taxon>
        <taxon>Paenibacillaceae</taxon>
        <taxon>Paenibacillus</taxon>
    </lineage>
</organism>
<name>A0ABS8YE83_9BACL</name>
<dbReference type="InterPro" id="IPR008969">
    <property type="entry name" value="CarboxyPept-like_regulatory"/>
</dbReference>
<evidence type="ECO:0000256" key="1">
    <source>
        <dbReference type="ARBA" id="ARBA00022729"/>
    </source>
</evidence>
<keyword evidence="1" id="KW-0732">Signal</keyword>
<gene>
    <name evidence="2" type="ORF">LQV63_13445</name>
</gene>
<protein>
    <submittedName>
        <fullName evidence="2">Carboxypeptidase-like regulatory domain-containing protein</fullName>
    </submittedName>
</protein>
<dbReference type="Pfam" id="PF13620">
    <property type="entry name" value="CarboxypepD_reg"/>
    <property type="match status" value="2"/>
</dbReference>
<dbReference type="SUPFAM" id="SSF49478">
    <property type="entry name" value="Cna protein B-type domain"/>
    <property type="match status" value="1"/>
</dbReference>
<dbReference type="EMBL" id="JAJNBZ010000009">
    <property type="protein sequence ID" value="MCE5170315.1"/>
    <property type="molecule type" value="Genomic_DNA"/>
</dbReference>
<evidence type="ECO:0000313" key="3">
    <source>
        <dbReference type="Proteomes" id="UP001199916"/>
    </source>
</evidence>
<dbReference type="PANTHER" id="PTHR23303">
    <property type="entry name" value="CARBOXYPEPTIDASE REGULATORY REGION-CONTAINING"/>
    <property type="match status" value="1"/>
</dbReference>
<dbReference type="SUPFAM" id="SSF49464">
    <property type="entry name" value="Carboxypeptidase regulatory domain-like"/>
    <property type="match status" value="2"/>
</dbReference>
<dbReference type="PANTHER" id="PTHR23303:SF14">
    <property type="entry name" value="BOS COMPLEX SUBUNIT NOMO1-RELATED"/>
    <property type="match status" value="1"/>
</dbReference>
<sequence>MTIRDLYTLTASAPFSLESRETEDISLLLTKVPPSLNTLLYGKVVKAAGGEPIEGATIKVFSSDLEPLYHTLTDAEGNYSFVNVIPPGTYKVAAVAENYLLSEVKSFSIRKRVPLTDNFKLAFNPLAFYGIIYGKIVAQETGVPLSYCTIVLSHPDETAYAETITNENGEYLFYHIPPGHYDIIAKATGHLDSDTFSVELHPNDRIQVNMGLRTAAMAETGAISGVIQINNSPASSIPVFLYRKQGEGEEIVQVQMTQEDGLYLFGAVERGEYVVRAKLQEGGVYIEVLSVT</sequence>
<accession>A0ABS8YE83</accession>
<dbReference type="RefSeq" id="WP_233697076.1">
    <property type="nucleotide sequence ID" value="NZ_JAJNBZ010000009.1"/>
</dbReference>
<dbReference type="Proteomes" id="UP001199916">
    <property type="component" value="Unassembled WGS sequence"/>
</dbReference>